<feature type="region of interest" description="Disordered" evidence="1">
    <location>
        <begin position="111"/>
        <end position="137"/>
    </location>
</feature>
<dbReference type="EMBL" id="SWLB01000016">
    <property type="protein sequence ID" value="KAF3328307.1"/>
    <property type="molecule type" value="Genomic_DNA"/>
</dbReference>
<dbReference type="InterPro" id="IPR021659">
    <property type="entry name" value="NdhS"/>
</dbReference>
<evidence type="ECO:0008006" key="4">
    <source>
        <dbReference type="Google" id="ProtNLM"/>
    </source>
</evidence>
<dbReference type="Pfam" id="PF11623">
    <property type="entry name" value="NdhS"/>
    <property type="match status" value="1"/>
</dbReference>
<dbReference type="Gene3D" id="2.30.30.140">
    <property type="match status" value="1"/>
</dbReference>
<comment type="caution">
    <text evidence="2">The sequence shown here is derived from an EMBL/GenBank/DDBJ whole genome shotgun (WGS) entry which is preliminary data.</text>
</comment>
<gene>
    <name evidence="2" type="ORF">FCM35_KLT06913</name>
</gene>
<name>A0A833QY27_9POAL</name>
<evidence type="ECO:0000313" key="2">
    <source>
        <dbReference type="EMBL" id="KAF3328307.1"/>
    </source>
</evidence>
<organism evidence="2 3">
    <name type="scientific">Carex littledalei</name>
    <dbReference type="NCBI Taxonomy" id="544730"/>
    <lineage>
        <taxon>Eukaryota</taxon>
        <taxon>Viridiplantae</taxon>
        <taxon>Streptophyta</taxon>
        <taxon>Embryophyta</taxon>
        <taxon>Tracheophyta</taxon>
        <taxon>Spermatophyta</taxon>
        <taxon>Magnoliopsida</taxon>
        <taxon>Liliopsida</taxon>
        <taxon>Poales</taxon>
        <taxon>Cyperaceae</taxon>
        <taxon>Cyperoideae</taxon>
        <taxon>Cariceae</taxon>
        <taxon>Carex</taxon>
        <taxon>Carex subgen. Euthyceras</taxon>
    </lineage>
</organism>
<evidence type="ECO:0000313" key="3">
    <source>
        <dbReference type="Proteomes" id="UP000623129"/>
    </source>
</evidence>
<dbReference type="AlphaFoldDB" id="A0A833QY27"/>
<feature type="compositionally biased region" description="Basic and acidic residues" evidence="1">
    <location>
        <begin position="120"/>
        <end position="132"/>
    </location>
</feature>
<dbReference type="Proteomes" id="UP000623129">
    <property type="component" value="Unassembled WGS sequence"/>
</dbReference>
<sequence>MATNLHASLLPKRFFHSPPLQPLRFRHASCSPLAKPSLSEILGGRGLCNGEIGVQKELTQPKPKPKPESSDPEPELKPEPSVSLDVNPDGFEKEMMGFTGGFPGGEQGLRLFIEKNPPPPKDKGNETSDNVHSKKNPGVPDLPLFLPGMIVIVKNPRNPFYMYCGIVQRVTDGKVGVLFEGGNWDKLITFRLDELERREKGPPMVNPKSAIIETMVEKSD</sequence>
<reference evidence="2" key="1">
    <citation type="submission" date="2020-01" db="EMBL/GenBank/DDBJ databases">
        <title>Genome sequence of Kobresia littledalei, the first chromosome-level genome in the family Cyperaceae.</title>
        <authorList>
            <person name="Qu G."/>
        </authorList>
    </citation>
    <scope>NUCLEOTIDE SEQUENCE</scope>
    <source>
        <strain evidence="2">C.B.Clarke</strain>
        <tissue evidence="2">Leaf</tissue>
    </source>
</reference>
<evidence type="ECO:0000256" key="1">
    <source>
        <dbReference type="SAM" id="MobiDB-lite"/>
    </source>
</evidence>
<keyword evidence="3" id="KW-1185">Reference proteome</keyword>
<dbReference type="PANTHER" id="PTHR35494">
    <property type="entry name" value="NAD(P)H-QUINONE OXIDOREDUCTASE SUBUNIT S, CHLOROPLASTIC"/>
    <property type="match status" value="1"/>
</dbReference>
<dbReference type="GO" id="GO:0009767">
    <property type="term" value="P:photosynthetic electron transport chain"/>
    <property type="evidence" value="ECO:0007669"/>
    <property type="project" value="InterPro"/>
</dbReference>
<feature type="region of interest" description="Disordered" evidence="1">
    <location>
        <begin position="55"/>
        <end position="86"/>
    </location>
</feature>
<dbReference type="OrthoDB" id="2015351at2759"/>
<protein>
    <recommendedName>
        <fullName evidence="4">Chlororespiratory reduction31</fullName>
    </recommendedName>
</protein>
<feature type="compositionally biased region" description="Basic and acidic residues" evidence="1">
    <location>
        <begin position="65"/>
        <end position="78"/>
    </location>
</feature>
<dbReference type="PANTHER" id="PTHR35494:SF1">
    <property type="entry name" value="NAD(P)H-QUINONE OXIDOREDUCTASE SUBUNIT S, CHLOROPLASTIC"/>
    <property type="match status" value="1"/>
</dbReference>
<accession>A0A833QY27</accession>
<proteinExistence type="predicted"/>